<dbReference type="Proteomes" id="UP001152531">
    <property type="component" value="Unassembled WGS sequence"/>
</dbReference>
<gene>
    <name evidence="1" type="ORF">CLIB1444_12S01244</name>
</gene>
<sequence length="643" mass="70501">MNSTTENGQNNSQGPSVIGNKDAYSDASDENGVNHELRPQRANFRRSVSEGPQTQISVDPSIPEVAQSSQVLGVAVDAPTPVNAPITVDAPITLISSVPASSPIPQVIQAPQVVQVSRSSSMVILNQVLNPDGRYPYERRTNSRSRYDHLYNQTHKVQEMAPTERKTRSKKRIDYTEGQLPPGLLEEDLFTRCSTPPSKRKKGGDTESNILSIISPSDNEQQIHNNNPQDEVLCLFLSMVSITAICIYWSTPLLQSNLSTQITQRSGLEAYIATNTLPLTYEIPATGRQSSPELNEEPNIGANVGSRPNSGGELHVVVQPQNFSSDTHLIPGAQNFVLSDLAASRQGEDGVNNETLANGEVLDSVQNRTRDLDETSRRSEPHPQNHSPVHELNKENVNPVVLSSQQLYDHLSLTNQQRTHGFNVETSSDSCSLNNPVSGAKHTEHSPSVETPIHVPRPLEARNVDGIPAMGETRESFIRGIEDLGASDVHGTPAFEDTPAIEEEALIREPTRSPPESSPFYTDPIFDAHGNMTPAHPFYHEQAHPSVLENPSQQQAGPSSNFGRIPSQSELRGQGYRNSRIDWSSKKPTTKSTPYAHGGGAPSNQPVNGPSSSLRYRGNVASELRRKANQEKMKRLNKSRRNK</sequence>
<evidence type="ECO:0000313" key="2">
    <source>
        <dbReference type="Proteomes" id="UP001152531"/>
    </source>
</evidence>
<protein>
    <submittedName>
        <fullName evidence="1">Uncharacterized protein</fullName>
    </submittedName>
</protein>
<organism evidence="1 2">
    <name type="scientific">[Candida] jaroonii</name>
    <dbReference type="NCBI Taxonomy" id="467808"/>
    <lineage>
        <taxon>Eukaryota</taxon>
        <taxon>Fungi</taxon>
        <taxon>Dikarya</taxon>
        <taxon>Ascomycota</taxon>
        <taxon>Saccharomycotina</taxon>
        <taxon>Pichiomycetes</taxon>
        <taxon>Debaryomycetaceae</taxon>
        <taxon>Yamadazyma</taxon>
    </lineage>
</organism>
<accession>A0ACA9YEG8</accession>
<keyword evidence="2" id="KW-1185">Reference proteome</keyword>
<evidence type="ECO:0000313" key="1">
    <source>
        <dbReference type="EMBL" id="CAH6722966.1"/>
    </source>
</evidence>
<dbReference type="EMBL" id="CALSDN010000012">
    <property type="protein sequence ID" value="CAH6722966.1"/>
    <property type="molecule type" value="Genomic_DNA"/>
</dbReference>
<reference evidence="1" key="1">
    <citation type="submission" date="2022-06" db="EMBL/GenBank/DDBJ databases">
        <authorList>
            <person name="Legras J.-L."/>
            <person name="Devillers H."/>
            <person name="Grondin C."/>
        </authorList>
    </citation>
    <scope>NUCLEOTIDE SEQUENCE</scope>
    <source>
        <strain evidence="1">CLIB 1444</strain>
    </source>
</reference>
<proteinExistence type="predicted"/>
<comment type="caution">
    <text evidence="1">The sequence shown here is derived from an EMBL/GenBank/DDBJ whole genome shotgun (WGS) entry which is preliminary data.</text>
</comment>
<name>A0ACA9YEG8_9ASCO</name>